<reference evidence="1 2" key="1">
    <citation type="journal article" date="2016" name="Genome Announc.">
        <title>Complete Genome Sequence of a New Megavirus Family Member Isolated from an Inland Water Lake for the First Time in India.</title>
        <authorList>
            <person name="Chatterjee A."/>
            <person name="Ali F."/>
            <person name="Bange D."/>
            <person name="Kondabagil K."/>
        </authorList>
    </citation>
    <scope>NUCLEOTIDE SEQUENCE [LARGE SCALE GENOMIC DNA]</scope>
    <source>
        <strain evidence="1">1</strain>
    </source>
</reference>
<keyword evidence="2" id="KW-1185">Reference proteome</keyword>
<protein>
    <submittedName>
        <fullName evidence="1">Uncharacterized protein</fullName>
    </submittedName>
</protein>
<dbReference type="KEGG" id="vg:80513353"/>
<dbReference type="GeneID" id="80513353"/>
<name>A0A161HRF1_9VIRU</name>
<evidence type="ECO:0000313" key="2">
    <source>
        <dbReference type="Proteomes" id="UP000241365"/>
    </source>
</evidence>
<dbReference type="EMBL" id="KU877344">
    <property type="protein sequence ID" value="ANB50991.1"/>
    <property type="molecule type" value="Genomic_DNA"/>
</dbReference>
<accession>A0A161HRF1</accession>
<dbReference type="RefSeq" id="YP_010776742.1">
    <property type="nucleotide sequence ID" value="NC_075034.1"/>
</dbReference>
<evidence type="ECO:0000313" key="1">
    <source>
        <dbReference type="EMBL" id="ANB50991.1"/>
    </source>
</evidence>
<dbReference type="Proteomes" id="UP000241365">
    <property type="component" value="Segment"/>
</dbReference>
<proteinExistence type="predicted"/>
<organism evidence="1 2">
    <name type="scientific">Powai lake megavirus</name>
    <dbReference type="NCBI Taxonomy" id="1842663"/>
    <lineage>
        <taxon>Viruses</taxon>
        <taxon>Varidnaviria</taxon>
        <taxon>Bamfordvirae</taxon>
        <taxon>Nucleocytoviricota</taxon>
        <taxon>Megaviricetes</taxon>
        <taxon>Imitervirales</taxon>
        <taxon>Mimiviridae</taxon>
        <taxon>Megamimivirinae</taxon>
        <taxon>Megavirus</taxon>
        <taxon>Megavirus powaiense</taxon>
    </lineage>
</organism>
<sequence>MKTQLIIAFLFIGCVFGSFLKPDIDAKLGDLSSFNLDDQPQLAYKAKLVNRYLNGTITPSMESILIVDPVNKVYYSEDPISSFYFFHNVSYFVIPPYVCQMFPDINYDLVNSQFSGLYHSTDLDVNNVVSHQNLKIYNGIIDFTYLPNAVSVTLDDKGRFLSMVWSGPADSAQLFDNVLMSTYSIYKSAKIGSTSWATLPNLPAACFQS</sequence>